<gene>
    <name evidence="1" type="ORF">CEW89_15950</name>
</gene>
<dbReference type="STRING" id="1758178.GCA_001550095_02373"/>
<accession>A0A291GEF2</accession>
<dbReference type="Pfam" id="PF10649">
    <property type="entry name" value="DUF2478"/>
    <property type="match status" value="1"/>
</dbReference>
<dbReference type="InterPro" id="IPR018912">
    <property type="entry name" value="DUF2478"/>
</dbReference>
<evidence type="ECO:0000313" key="1">
    <source>
        <dbReference type="EMBL" id="ATG48933.1"/>
    </source>
</evidence>
<dbReference type="KEGG" id="ceh:CEW89_15950"/>
<name>A0A291GEF2_9RHOB</name>
<sequence>MLGYVMTEDRGGTDRLLAELAEGFEVEGRRVIGAVQINTELPNQIKCRMELRLLPGGARVTISQSLGALAKGCRLDPDGLERAVHHAETALEAGADLVVINKFGKQEIEGRGFRDLIATALSEGIPVLLGVNTKNFDAFQAYAGDFAEPVAPELAVLREWCLGKM</sequence>
<protein>
    <submittedName>
        <fullName evidence="1">3-dehydroquinate dehydratase</fullName>
    </submittedName>
</protein>
<organism evidence="1 2">
    <name type="scientific">Celeribacter ethanolicus</name>
    <dbReference type="NCBI Taxonomy" id="1758178"/>
    <lineage>
        <taxon>Bacteria</taxon>
        <taxon>Pseudomonadati</taxon>
        <taxon>Pseudomonadota</taxon>
        <taxon>Alphaproteobacteria</taxon>
        <taxon>Rhodobacterales</taxon>
        <taxon>Roseobacteraceae</taxon>
        <taxon>Celeribacter</taxon>
    </lineage>
</organism>
<proteinExistence type="predicted"/>
<dbReference type="EMBL" id="CP022196">
    <property type="protein sequence ID" value="ATG48933.1"/>
    <property type="molecule type" value="Genomic_DNA"/>
</dbReference>
<dbReference type="OrthoDB" id="5918880at2"/>
<dbReference type="AlphaFoldDB" id="A0A291GEF2"/>
<reference evidence="1 2" key="1">
    <citation type="submission" date="2017-06" db="EMBL/GenBank/DDBJ databases">
        <title>Celeribacter sp. TSPH2 complete genome sequence.</title>
        <authorList>
            <person name="Woo J.-H."/>
            <person name="Kim H.-S."/>
        </authorList>
    </citation>
    <scope>NUCLEOTIDE SEQUENCE [LARGE SCALE GENOMIC DNA]</scope>
    <source>
        <strain evidence="1 2">TSPH2</strain>
    </source>
</reference>
<dbReference type="RefSeq" id="WP_066702131.1">
    <property type="nucleotide sequence ID" value="NZ_CP022196.1"/>
</dbReference>
<keyword evidence="2" id="KW-1185">Reference proteome</keyword>
<dbReference type="Proteomes" id="UP000217935">
    <property type="component" value="Chromosome"/>
</dbReference>
<evidence type="ECO:0000313" key="2">
    <source>
        <dbReference type="Proteomes" id="UP000217935"/>
    </source>
</evidence>